<gene>
    <name evidence="2" type="ORF">IAC29_04560</name>
</gene>
<dbReference type="Gene3D" id="3.30.420.40">
    <property type="match status" value="2"/>
</dbReference>
<dbReference type="Proteomes" id="UP000810252">
    <property type="component" value="Unassembled WGS sequence"/>
</dbReference>
<sequence>MTNFKNDPRIVLTLDAGGTNMVFGAMKGGEFIVEPITLPAHSDTLDLCLGTMVTGFRTIIEKLGEKPSAISFAFPGPADYPNGIIGGYLPNFPSFRDGVALGPFLEKTFGIPVYINNDGDLFAYGEALGGMLPEINARLEAAGSEKRYRNLIGYTFGTGFGVGIVVNGELNRGDNSCVETFCLPHKDNRDMIVEDGIAIRAVKRIYGELSGDKDHRLEPKDIFDIAEGNAPGDREAAKKAFSEIGAAAGDAMATAATLIDGLIVIGGGVTASHKYFMPSLLEALRGKIHTLAGEETHRVQSKVYYLDDDAEFAAFAKGDSRKLKVYGFDDEVTYDPQKRIGIGISKLGASKAISVGAYTFALGQLDKAGQVNG</sequence>
<comment type="caution">
    <text evidence="2">The sequence shown here is derived from an EMBL/GenBank/DDBJ whole genome shotgun (WGS) entry which is preliminary data.</text>
</comment>
<dbReference type="InterPro" id="IPR000600">
    <property type="entry name" value="ROK"/>
</dbReference>
<dbReference type="AlphaFoldDB" id="A0A9D9EL33"/>
<protein>
    <submittedName>
        <fullName evidence="2">ROK family protein</fullName>
    </submittedName>
</protein>
<evidence type="ECO:0000313" key="2">
    <source>
        <dbReference type="EMBL" id="MBO8448526.1"/>
    </source>
</evidence>
<name>A0A9D9EL33_9BACT</name>
<dbReference type="EMBL" id="JADIMQ010000067">
    <property type="protein sequence ID" value="MBO8448526.1"/>
    <property type="molecule type" value="Genomic_DNA"/>
</dbReference>
<dbReference type="Pfam" id="PF00480">
    <property type="entry name" value="ROK"/>
    <property type="match status" value="1"/>
</dbReference>
<dbReference type="PANTHER" id="PTHR18964:SF149">
    <property type="entry name" value="BIFUNCTIONAL UDP-N-ACETYLGLUCOSAMINE 2-EPIMERASE_N-ACETYLMANNOSAMINE KINASE"/>
    <property type="match status" value="1"/>
</dbReference>
<dbReference type="InterPro" id="IPR043129">
    <property type="entry name" value="ATPase_NBD"/>
</dbReference>
<evidence type="ECO:0000313" key="3">
    <source>
        <dbReference type="Proteomes" id="UP000810252"/>
    </source>
</evidence>
<proteinExistence type="inferred from homology"/>
<dbReference type="CDD" id="cd23763">
    <property type="entry name" value="ASKHA_ATPase_ROK"/>
    <property type="match status" value="1"/>
</dbReference>
<organism evidence="2 3">
    <name type="scientific">Candidatus Cryptobacteroides merdigallinarum</name>
    <dbReference type="NCBI Taxonomy" id="2840770"/>
    <lineage>
        <taxon>Bacteria</taxon>
        <taxon>Pseudomonadati</taxon>
        <taxon>Bacteroidota</taxon>
        <taxon>Bacteroidia</taxon>
        <taxon>Bacteroidales</taxon>
        <taxon>Candidatus Cryptobacteroides</taxon>
    </lineage>
</organism>
<dbReference type="SUPFAM" id="SSF53067">
    <property type="entry name" value="Actin-like ATPase domain"/>
    <property type="match status" value="1"/>
</dbReference>
<comment type="similarity">
    <text evidence="1">Belongs to the ROK (NagC/XylR) family.</text>
</comment>
<evidence type="ECO:0000256" key="1">
    <source>
        <dbReference type="ARBA" id="ARBA00006479"/>
    </source>
</evidence>
<dbReference type="PANTHER" id="PTHR18964">
    <property type="entry name" value="ROK (REPRESSOR, ORF, KINASE) FAMILY"/>
    <property type="match status" value="1"/>
</dbReference>
<accession>A0A9D9EL33</accession>
<reference evidence="2" key="2">
    <citation type="journal article" date="2021" name="PeerJ">
        <title>Extensive microbial diversity within the chicken gut microbiome revealed by metagenomics and culture.</title>
        <authorList>
            <person name="Gilroy R."/>
            <person name="Ravi A."/>
            <person name="Getino M."/>
            <person name="Pursley I."/>
            <person name="Horton D.L."/>
            <person name="Alikhan N.F."/>
            <person name="Baker D."/>
            <person name="Gharbi K."/>
            <person name="Hall N."/>
            <person name="Watson M."/>
            <person name="Adriaenssens E.M."/>
            <person name="Foster-Nyarko E."/>
            <person name="Jarju S."/>
            <person name="Secka A."/>
            <person name="Antonio M."/>
            <person name="Oren A."/>
            <person name="Chaudhuri R.R."/>
            <person name="La Ragione R."/>
            <person name="Hildebrand F."/>
            <person name="Pallen M.J."/>
        </authorList>
    </citation>
    <scope>NUCLEOTIDE SEQUENCE</scope>
    <source>
        <strain evidence="2">20514</strain>
    </source>
</reference>
<reference evidence="2" key="1">
    <citation type="submission" date="2020-10" db="EMBL/GenBank/DDBJ databases">
        <authorList>
            <person name="Gilroy R."/>
        </authorList>
    </citation>
    <scope>NUCLEOTIDE SEQUENCE</scope>
    <source>
        <strain evidence="2">20514</strain>
    </source>
</reference>